<evidence type="ECO:0000313" key="4">
    <source>
        <dbReference type="Proteomes" id="UP000183404"/>
    </source>
</evidence>
<proteinExistence type="predicted"/>
<sequence length="270" mass="31112">MKKFVAFMIALVFIFTAASSIPVKAGTTQEIGTPTDYKVIGYPDIKIYKSNVKIYIEGKLVDFEEMYKRPVIIIKGRIMLPARAFTYYVTNTPVNPTPKEEKVHFYPNMPFKTDLEKLRRTDNLKSATWIEMNYPIPGTNDLLTAQVLQNFQYAIVYYKKNGSPYSGRDDYKTYKMDIPPLITDIGGGTTYLPLRMQAYLFGYGVKFDEKNNAVYISKKIPVEFGNGIEEVKNEPQYQDQYVGEYAIFYPGYGYLYQNGQAIELYPWDGK</sequence>
<accession>A0A1G7SXM7</accession>
<reference evidence="3 4" key="1">
    <citation type="submission" date="2016-10" db="EMBL/GenBank/DDBJ databases">
        <authorList>
            <person name="de Groot N.N."/>
        </authorList>
    </citation>
    <scope>NUCLEOTIDE SEQUENCE [LARGE SCALE GENOMIC DNA]</scope>
    <source>
        <strain evidence="3 4">DSM 569</strain>
    </source>
</reference>
<feature type="chain" id="PRO_5010172288" evidence="1">
    <location>
        <begin position="26"/>
        <end position="270"/>
    </location>
</feature>
<dbReference type="RefSeq" id="WP_074592740.1">
    <property type="nucleotide sequence ID" value="NZ_FNBS01000057.1"/>
</dbReference>
<dbReference type="Proteomes" id="UP000183404">
    <property type="component" value="Unassembled WGS sequence"/>
</dbReference>
<feature type="domain" description="Copper amine oxidase-like N-terminal" evidence="2">
    <location>
        <begin position="172"/>
        <end position="219"/>
    </location>
</feature>
<dbReference type="InterPro" id="IPR012854">
    <property type="entry name" value="Cu_amine_oxidase-like_N"/>
</dbReference>
<feature type="signal peptide" evidence="1">
    <location>
        <begin position="1"/>
        <end position="25"/>
    </location>
</feature>
<gene>
    <name evidence="3" type="ORF">SAMN04244560_02067</name>
</gene>
<name>A0A1G7SXM7_THETY</name>
<dbReference type="Pfam" id="PF07833">
    <property type="entry name" value="Cu_amine_oxidN1"/>
    <property type="match status" value="1"/>
</dbReference>
<keyword evidence="1" id="KW-0732">Signal</keyword>
<evidence type="ECO:0000256" key="1">
    <source>
        <dbReference type="SAM" id="SignalP"/>
    </source>
</evidence>
<evidence type="ECO:0000313" key="3">
    <source>
        <dbReference type="EMBL" id="SDG27708.1"/>
    </source>
</evidence>
<dbReference type="AlphaFoldDB" id="A0A1G7SXM7"/>
<protein>
    <submittedName>
        <fullName evidence="3">Copper amine oxidase N-terminal domain-containing protein</fullName>
    </submittedName>
</protein>
<dbReference type="EMBL" id="FNBS01000057">
    <property type="protein sequence ID" value="SDG27708.1"/>
    <property type="molecule type" value="Genomic_DNA"/>
</dbReference>
<evidence type="ECO:0000259" key="2">
    <source>
        <dbReference type="Pfam" id="PF07833"/>
    </source>
</evidence>
<organism evidence="3 4">
    <name type="scientific">Thermoanaerobacter thermohydrosulfuricus</name>
    <name type="common">Clostridium thermohydrosulfuricum</name>
    <dbReference type="NCBI Taxonomy" id="1516"/>
    <lineage>
        <taxon>Bacteria</taxon>
        <taxon>Bacillati</taxon>
        <taxon>Bacillota</taxon>
        <taxon>Clostridia</taxon>
        <taxon>Thermoanaerobacterales</taxon>
        <taxon>Thermoanaerobacteraceae</taxon>
        <taxon>Thermoanaerobacter</taxon>
    </lineage>
</organism>